<comment type="caution">
    <text evidence="1">The sequence shown here is derived from an EMBL/GenBank/DDBJ whole genome shotgun (WGS) entry which is preliminary data.</text>
</comment>
<dbReference type="OrthoDB" id="2080087at2"/>
<sequence>MTDTNKMEKLLKTGEPIPLYPDTSIPMIPGDVLYSHKRALSSFLVGHVGLIGEDYRVYHVNRWGNKGHADSMPIYLSRHKKGEKLTILRFSNQIIARAAADWSMANISSIDAYKYTRDLTDIKNNYCSKYIWQAYYFGTTPNVDLLANDLDAEKKRYIMPSGIFRRLEVVGSFRTSE</sequence>
<dbReference type="EMBL" id="PIOC01000033">
    <property type="protein sequence ID" value="RDW15268.1"/>
    <property type="molecule type" value="Genomic_DNA"/>
</dbReference>
<dbReference type="AlphaFoldDB" id="A0A3D8PJ75"/>
<accession>A0A3D8PJ75</accession>
<keyword evidence="2" id="KW-1185">Reference proteome</keyword>
<protein>
    <recommendedName>
        <fullName evidence="3">LRAT domain-containing protein</fullName>
    </recommendedName>
</protein>
<name>A0A3D8PJ75_9BACI</name>
<dbReference type="Proteomes" id="UP000257143">
    <property type="component" value="Unassembled WGS sequence"/>
</dbReference>
<dbReference type="Gene3D" id="3.90.1720.10">
    <property type="entry name" value="endopeptidase domain like (from Nostoc punctiforme)"/>
    <property type="match status" value="1"/>
</dbReference>
<evidence type="ECO:0008006" key="3">
    <source>
        <dbReference type="Google" id="ProtNLM"/>
    </source>
</evidence>
<dbReference type="SUPFAM" id="SSF54001">
    <property type="entry name" value="Cysteine proteinases"/>
    <property type="match status" value="1"/>
</dbReference>
<gene>
    <name evidence="1" type="ORF">CWR48_19790</name>
</gene>
<proteinExistence type="predicted"/>
<dbReference type="RefSeq" id="WP_115775024.1">
    <property type="nucleotide sequence ID" value="NZ_PIOC01000033.1"/>
</dbReference>
<evidence type="ECO:0000313" key="1">
    <source>
        <dbReference type="EMBL" id="RDW15268.1"/>
    </source>
</evidence>
<reference evidence="2" key="1">
    <citation type="submission" date="2017-11" db="EMBL/GenBank/DDBJ databases">
        <authorList>
            <person name="Zhu W."/>
        </authorList>
    </citation>
    <scope>NUCLEOTIDE SEQUENCE [LARGE SCALE GENOMIC DNA]</scope>
    <source>
        <strain evidence="2">CAU 1183</strain>
    </source>
</reference>
<organism evidence="1 2">
    <name type="scientific">Oceanobacillus arenosus</name>
    <dbReference type="NCBI Taxonomy" id="1229153"/>
    <lineage>
        <taxon>Bacteria</taxon>
        <taxon>Bacillati</taxon>
        <taxon>Bacillota</taxon>
        <taxon>Bacilli</taxon>
        <taxon>Bacillales</taxon>
        <taxon>Bacillaceae</taxon>
        <taxon>Oceanobacillus</taxon>
    </lineage>
</organism>
<dbReference type="InterPro" id="IPR038765">
    <property type="entry name" value="Papain-like_cys_pep_sf"/>
</dbReference>
<evidence type="ECO:0000313" key="2">
    <source>
        <dbReference type="Proteomes" id="UP000257143"/>
    </source>
</evidence>